<evidence type="ECO:0000256" key="12">
    <source>
        <dbReference type="ARBA" id="ARBA00034808"/>
    </source>
</evidence>
<feature type="domain" description="UvrD-like helicase ATP-binding" evidence="16">
    <location>
        <begin position="1"/>
        <end position="423"/>
    </location>
</feature>
<keyword evidence="7 15" id="KW-0067">ATP-binding</keyword>
<feature type="domain" description="UvrD-like helicase C-terminal" evidence="17">
    <location>
        <begin position="440"/>
        <end position="719"/>
    </location>
</feature>
<dbReference type="Gene3D" id="1.10.486.10">
    <property type="entry name" value="PCRA, domain 4"/>
    <property type="match status" value="1"/>
</dbReference>
<dbReference type="Pfam" id="PF13361">
    <property type="entry name" value="UvrD_C"/>
    <property type="match status" value="1"/>
</dbReference>
<dbReference type="InterPro" id="IPR027417">
    <property type="entry name" value="P-loop_NTPase"/>
</dbReference>
<dbReference type="GO" id="GO:0043138">
    <property type="term" value="F:3'-5' DNA helicase activity"/>
    <property type="evidence" value="ECO:0007669"/>
    <property type="project" value="UniProtKB-EC"/>
</dbReference>
<evidence type="ECO:0000256" key="3">
    <source>
        <dbReference type="ARBA" id="ARBA00022763"/>
    </source>
</evidence>
<dbReference type="RefSeq" id="WP_145094685.1">
    <property type="nucleotide sequence ID" value="NZ_CP036274.1"/>
</dbReference>
<dbReference type="InterPro" id="IPR014016">
    <property type="entry name" value="UvrD-like_ATP-bd"/>
</dbReference>
<keyword evidence="19" id="KW-1185">Reference proteome</keyword>
<dbReference type="Proteomes" id="UP000315017">
    <property type="component" value="Chromosome"/>
</dbReference>
<evidence type="ECO:0000256" key="8">
    <source>
        <dbReference type="ARBA" id="ARBA00023125"/>
    </source>
</evidence>
<dbReference type="Pfam" id="PF00580">
    <property type="entry name" value="UvrD-helicase"/>
    <property type="match status" value="1"/>
</dbReference>
<dbReference type="InterPro" id="IPR011335">
    <property type="entry name" value="Restrct_endonuc-II-like"/>
</dbReference>
<evidence type="ECO:0000256" key="10">
    <source>
        <dbReference type="ARBA" id="ARBA00023235"/>
    </source>
</evidence>
<comment type="catalytic activity">
    <reaction evidence="14">
        <text>ATP + H2O = ADP + phosphate + H(+)</text>
        <dbReference type="Rhea" id="RHEA:13065"/>
        <dbReference type="ChEBI" id="CHEBI:15377"/>
        <dbReference type="ChEBI" id="CHEBI:15378"/>
        <dbReference type="ChEBI" id="CHEBI:30616"/>
        <dbReference type="ChEBI" id="CHEBI:43474"/>
        <dbReference type="ChEBI" id="CHEBI:456216"/>
        <dbReference type="EC" id="5.6.2.4"/>
    </reaction>
</comment>
<accession>A0A517YIE9</accession>
<dbReference type="Gene3D" id="3.90.320.10">
    <property type="match status" value="1"/>
</dbReference>
<dbReference type="GO" id="GO:0016887">
    <property type="term" value="F:ATP hydrolysis activity"/>
    <property type="evidence" value="ECO:0007669"/>
    <property type="project" value="RHEA"/>
</dbReference>
<evidence type="ECO:0000256" key="2">
    <source>
        <dbReference type="ARBA" id="ARBA00022741"/>
    </source>
</evidence>
<keyword evidence="2 15" id="KW-0547">Nucleotide-binding</keyword>
<dbReference type="GO" id="GO:0000725">
    <property type="term" value="P:recombinational repair"/>
    <property type="evidence" value="ECO:0007669"/>
    <property type="project" value="TreeGrafter"/>
</dbReference>
<dbReference type="Gene3D" id="3.40.50.300">
    <property type="entry name" value="P-loop containing nucleotide triphosphate hydrolases"/>
    <property type="match status" value="4"/>
</dbReference>
<evidence type="ECO:0000256" key="15">
    <source>
        <dbReference type="PROSITE-ProRule" id="PRU00560"/>
    </source>
</evidence>
<evidence type="ECO:0000256" key="9">
    <source>
        <dbReference type="ARBA" id="ARBA00023204"/>
    </source>
</evidence>
<dbReference type="PANTHER" id="PTHR11070:SF2">
    <property type="entry name" value="ATP-DEPENDENT DNA HELICASE SRS2"/>
    <property type="match status" value="1"/>
</dbReference>
<dbReference type="InterPro" id="IPR011604">
    <property type="entry name" value="PDDEXK-like_dom_sf"/>
</dbReference>
<keyword evidence="1" id="KW-0540">Nuclease</keyword>
<evidence type="ECO:0000256" key="1">
    <source>
        <dbReference type="ARBA" id="ARBA00022722"/>
    </source>
</evidence>
<keyword evidence="8" id="KW-0238">DNA-binding</keyword>
<dbReference type="GO" id="GO:0003677">
    <property type="term" value="F:DNA binding"/>
    <property type="evidence" value="ECO:0007669"/>
    <property type="project" value="UniProtKB-KW"/>
</dbReference>
<name>A0A517YIE9_9BACT</name>
<comment type="catalytic activity">
    <reaction evidence="11">
        <text>Couples ATP hydrolysis with the unwinding of duplex DNA by translocating in the 3'-5' direction.</text>
        <dbReference type="EC" id="5.6.2.4"/>
    </reaction>
</comment>
<dbReference type="Pfam" id="PF12705">
    <property type="entry name" value="PDDEXK_1"/>
    <property type="match status" value="1"/>
</dbReference>
<keyword evidence="9" id="KW-0234">DNA repair</keyword>
<keyword evidence="4 15" id="KW-0378">Hydrolase</keyword>
<dbReference type="OrthoDB" id="9810135at2"/>
<dbReference type="PROSITE" id="PS51217">
    <property type="entry name" value="UVRD_HELICASE_CTER"/>
    <property type="match status" value="1"/>
</dbReference>
<sequence length="1059" mass="117246">MSTAFPHLLIRASAGTGKTYQLSNRYLQLLAAGVAPDKVLATTFTRKAAGEIFDRVLHRLAEAAVDRSASKSLSKALQLPELTQARCRELLIATLANQHRLRIGTLDSHFAQLATTFALELGLPAGWRIGEVQEDSDLQAEAIERVLERENLEELLALLHLLTKGETQRGVSDLIAGTVSDLYSLYSQTTEEAWNRLSSKPGLTAEQLEATLSELQKISPPADKRAVAAWQKDILNAETGDWESFIATGLAGKIASGAEKYYAWVFPDEVLRPYQALIDHAQSVLLKRLSQQTAATFKLLKRFDTEYRHLKQERRLLRFDDVTLALAAADQGTTADMSFRLGGRLNHLLLDEFQDTSLTQWQVLRPLAQAITKQQAEASLFCVGDVKQAIYGWRGGLAEIFGALEQELVGIENAKLVESRRSAQPIIDVVNQVFQNLTKHPSLDRYEAGVTAWERAFPPHTTVHREMPGHVTLETSPAAIDDDDTQDHHSPFVAQRIADLAKQAPGCSIGVLVRSNAMVAQLIYLLRKLDMPASEEGGNPLSDSPAVSLVLSLLRLIDHPGDTACQFHVATSPLAPNLNITRKSFPADIARLSQKLRRELLDEGYGAVVYRWAKWLAPHCDRRDLSRLQQLVELAFGYQPRSSLRTADFVNLVAAEKVADPQAAQIRVMTIHQSKGLQFDIVVLPELEGTIAGQPDPFVTGRAGLAQPVNVVCRYANEQLRNLMPNDFQKLFDANLRQKIDESLCVLYVALTRPVHALHMIIEPAKLTEKKPPKTAAGLLRAALALDSPASSGKLLYQHGQANWRQLQKSKSPTGLLDGLLPAMPASPPAPIQLAAKSKLAPHLDRVAPSQLEGGSRLKLAELFRPSSLGMRYGSLFHAWFEQVEWLDDGLPSEALLRKIAQQKLDLGATFNLTEAVERFYAVLKKPSLQQSLSRDAYRRSLIVEQPQRQTELASCEFKVLRERTFALRDGERLLNGAIDRLVVQWQGKRRIGAQVIDYKTDDVSPQGSLAKKTELYRPQMAAYCAAVAKLYDLPLNVVSARLIFLNSDEAIVISSTSP</sequence>
<dbReference type="SUPFAM" id="SSF52980">
    <property type="entry name" value="Restriction endonuclease-like"/>
    <property type="match status" value="1"/>
</dbReference>
<proteinExistence type="predicted"/>
<evidence type="ECO:0000256" key="7">
    <source>
        <dbReference type="ARBA" id="ARBA00022840"/>
    </source>
</evidence>
<keyword evidence="10" id="KW-0413">Isomerase</keyword>
<evidence type="ECO:0000313" key="19">
    <source>
        <dbReference type="Proteomes" id="UP000315017"/>
    </source>
</evidence>
<keyword evidence="5 15" id="KW-0347">Helicase</keyword>
<evidence type="ECO:0000256" key="11">
    <source>
        <dbReference type="ARBA" id="ARBA00034617"/>
    </source>
</evidence>
<protein>
    <recommendedName>
        <fullName evidence="12">DNA 3'-5' helicase</fullName>
        <ecNumber evidence="12">5.6.2.4</ecNumber>
    </recommendedName>
    <alternativeName>
        <fullName evidence="13">DNA 3'-5' helicase II</fullName>
    </alternativeName>
</protein>
<evidence type="ECO:0000256" key="4">
    <source>
        <dbReference type="ARBA" id="ARBA00022801"/>
    </source>
</evidence>
<dbReference type="InterPro" id="IPR038726">
    <property type="entry name" value="PDDEXK_AddAB-type"/>
</dbReference>
<reference evidence="18 19" key="1">
    <citation type="submission" date="2019-02" db="EMBL/GenBank/DDBJ databases">
        <title>Deep-cultivation of Planctomycetes and their phenomic and genomic characterization uncovers novel biology.</title>
        <authorList>
            <person name="Wiegand S."/>
            <person name="Jogler M."/>
            <person name="Boedeker C."/>
            <person name="Pinto D."/>
            <person name="Vollmers J."/>
            <person name="Rivas-Marin E."/>
            <person name="Kohn T."/>
            <person name="Peeters S.H."/>
            <person name="Heuer A."/>
            <person name="Rast P."/>
            <person name="Oberbeckmann S."/>
            <person name="Bunk B."/>
            <person name="Jeske O."/>
            <person name="Meyerdierks A."/>
            <person name="Storesund J.E."/>
            <person name="Kallscheuer N."/>
            <person name="Luecker S."/>
            <person name="Lage O.M."/>
            <person name="Pohl T."/>
            <person name="Merkel B.J."/>
            <person name="Hornburger P."/>
            <person name="Mueller R.-W."/>
            <person name="Bruemmer F."/>
            <person name="Labrenz M."/>
            <person name="Spormann A.M."/>
            <person name="Op den Camp H."/>
            <person name="Overmann J."/>
            <person name="Amann R."/>
            <person name="Jetten M.S.M."/>
            <person name="Mascher T."/>
            <person name="Medema M.H."/>
            <person name="Devos D.P."/>
            <person name="Kaster A.-K."/>
            <person name="Ovreas L."/>
            <person name="Rohde M."/>
            <person name="Galperin M.Y."/>
            <person name="Jogler C."/>
        </authorList>
    </citation>
    <scope>NUCLEOTIDE SEQUENCE [LARGE SCALE GENOMIC DNA]</scope>
    <source>
        <strain evidence="18 19">ETA_A8</strain>
    </source>
</reference>
<evidence type="ECO:0000259" key="16">
    <source>
        <dbReference type="PROSITE" id="PS51198"/>
    </source>
</evidence>
<dbReference type="InterPro" id="IPR014017">
    <property type="entry name" value="DNA_helicase_UvrD-like_C"/>
</dbReference>
<dbReference type="EC" id="5.6.2.4" evidence="12"/>
<dbReference type="KEGG" id="aagg:ETAA8_51030"/>
<dbReference type="SUPFAM" id="SSF52540">
    <property type="entry name" value="P-loop containing nucleoside triphosphate hydrolases"/>
    <property type="match status" value="1"/>
</dbReference>
<evidence type="ECO:0000256" key="13">
    <source>
        <dbReference type="ARBA" id="ARBA00034923"/>
    </source>
</evidence>
<evidence type="ECO:0000256" key="14">
    <source>
        <dbReference type="ARBA" id="ARBA00048988"/>
    </source>
</evidence>
<evidence type="ECO:0000256" key="5">
    <source>
        <dbReference type="ARBA" id="ARBA00022806"/>
    </source>
</evidence>
<dbReference type="PROSITE" id="PS51198">
    <property type="entry name" value="UVRD_HELICASE_ATP_BIND"/>
    <property type="match status" value="1"/>
</dbReference>
<keyword evidence="6" id="KW-0269">Exonuclease</keyword>
<evidence type="ECO:0000256" key="6">
    <source>
        <dbReference type="ARBA" id="ARBA00022839"/>
    </source>
</evidence>
<dbReference type="InterPro" id="IPR000212">
    <property type="entry name" value="DNA_helicase_UvrD/REP"/>
</dbReference>
<organism evidence="18 19">
    <name type="scientific">Anatilimnocola aggregata</name>
    <dbReference type="NCBI Taxonomy" id="2528021"/>
    <lineage>
        <taxon>Bacteria</taxon>
        <taxon>Pseudomonadati</taxon>
        <taxon>Planctomycetota</taxon>
        <taxon>Planctomycetia</taxon>
        <taxon>Pirellulales</taxon>
        <taxon>Pirellulaceae</taxon>
        <taxon>Anatilimnocola</taxon>
    </lineage>
</organism>
<dbReference type="EMBL" id="CP036274">
    <property type="protein sequence ID" value="QDU29985.1"/>
    <property type="molecule type" value="Genomic_DNA"/>
</dbReference>
<evidence type="ECO:0000259" key="17">
    <source>
        <dbReference type="PROSITE" id="PS51217"/>
    </source>
</evidence>
<dbReference type="PANTHER" id="PTHR11070">
    <property type="entry name" value="UVRD / RECB / PCRA DNA HELICASE FAMILY MEMBER"/>
    <property type="match status" value="1"/>
</dbReference>
<dbReference type="GO" id="GO:0005829">
    <property type="term" value="C:cytosol"/>
    <property type="evidence" value="ECO:0007669"/>
    <property type="project" value="TreeGrafter"/>
</dbReference>
<feature type="binding site" evidence="15">
    <location>
        <begin position="12"/>
        <end position="19"/>
    </location>
    <ligand>
        <name>ATP</name>
        <dbReference type="ChEBI" id="CHEBI:30616"/>
    </ligand>
</feature>
<gene>
    <name evidence="18" type="primary">addA</name>
    <name evidence="18" type="ORF">ETAA8_51030</name>
</gene>
<dbReference type="GO" id="GO:0033202">
    <property type="term" value="C:DNA helicase complex"/>
    <property type="evidence" value="ECO:0007669"/>
    <property type="project" value="TreeGrafter"/>
</dbReference>
<dbReference type="GO" id="GO:0004527">
    <property type="term" value="F:exonuclease activity"/>
    <property type="evidence" value="ECO:0007669"/>
    <property type="project" value="UniProtKB-KW"/>
</dbReference>
<keyword evidence="3" id="KW-0227">DNA damage</keyword>
<evidence type="ECO:0000313" key="18">
    <source>
        <dbReference type="EMBL" id="QDU29985.1"/>
    </source>
</evidence>
<dbReference type="AlphaFoldDB" id="A0A517YIE9"/>
<dbReference type="GO" id="GO:0005524">
    <property type="term" value="F:ATP binding"/>
    <property type="evidence" value="ECO:0007669"/>
    <property type="project" value="UniProtKB-UniRule"/>
</dbReference>